<reference evidence="1" key="1">
    <citation type="submission" date="2018-05" db="EMBL/GenBank/DDBJ databases">
        <authorList>
            <person name="Lanie J.A."/>
            <person name="Ng W.-L."/>
            <person name="Kazmierczak K.M."/>
            <person name="Andrzejewski T.M."/>
            <person name="Davidsen T.M."/>
            <person name="Wayne K.J."/>
            <person name="Tettelin H."/>
            <person name="Glass J.I."/>
            <person name="Rusch D."/>
            <person name="Podicherti R."/>
            <person name="Tsui H.-C.T."/>
            <person name="Winkler M.E."/>
        </authorList>
    </citation>
    <scope>NUCLEOTIDE SEQUENCE</scope>
</reference>
<name>A0A382NF77_9ZZZZ</name>
<proteinExistence type="predicted"/>
<dbReference type="EMBL" id="UINC01099240">
    <property type="protein sequence ID" value="SVC58352.1"/>
    <property type="molecule type" value="Genomic_DNA"/>
</dbReference>
<dbReference type="AlphaFoldDB" id="A0A382NF77"/>
<dbReference type="Gene3D" id="3.90.1690.10">
    <property type="entry name" value="phage-related protein like domain"/>
    <property type="match status" value="1"/>
</dbReference>
<evidence type="ECO:0000313" key="1">
    <source>
        <dbReference type="EMBL" id="SVC58352.1"/>
    </source>
</evidence>
<gene>
    <name evidence="1" type="ORF">METZ01_LOCUS311206</name>
</gene>
<evidence type="ECO:0008006" key="2">
    <source>
        <dbReference type="Google" id="ProtNLM"/>
    </source>
</evidence>
<dbReference type="InterPro" id="IPR053738">
    <property type="entry name" value="Lambda_capsid_assembly"/>
</dbReference>
<protein>
    <recommendedName>
        <fullName evidence="2">Capsid protein</fullName>
    </recommendedName>
</protein>
<accession>A0A382NF77</accession>
<sequence>MTTPFVQDTKLTAIAVGFKNAELIADRVAPRVEVMSEDFRWTEYNSEEMMTIPDTKVGRKGVPNEVEFTAKERSGHTMDYGLSDAVPQSDIDKAANHPSFDPLGRATLGVTKLVDLAREKRVADFVRDGNNYNHKQALTAGNKFSDYDADFFEIFGLALEQPLMRPNVCVLGHTEWFHISRNKSLLKAMGRNVDTQEGKITRQEFVDLLEINELIVGQSRYNMANKGQSANLSRLWGGTAAFHYRNSNILSLEEDMTFMATASYLGKVAYQKQLEPGELGLRGGVKVTVGDSVNEVQIAKEAGYLFTGVL</sequence>
<organism evidence="1">
    <name type="scientific">marine metagenome</name>
    <dbReference type="NCBI Taxonomy" id="408172"/>
    <lineage>
        <taxon>unclassified sequences</taxon>
        <taxon>metagenomes</taxon>
        <taxon>ecological metagenomes</taxon>
    </lineage>
</organism>